<accession>A0A9P6U5D8</accession>
<evidence type="ECO:0000256" key="1">
    <source>
        <dbReference type="SAM" id="MobiDB-lite"/>
    </source>
</evidence>
<proteinExistence type="predicted"/>
<dbReference type="GO" id="GO:0009986">
    <property type="term" value="C:cell surface"/>
    <property type="evidence" value="ECO:0007669"/>
    <property type="project" value="TreeGrafter"/>
</dbReference>
<feature type="compositionally biased region" description="Low complexity" evidence="1">
    <location>
        <begin position="108"/>
        <end position="123"/>
    </location>
</feature>
<evidence type="ECO:0000313" key="3">
    <source>
        <dbReference type="EMBL" id="KAG0261274.1"/>
    </source>
</evidence>
<evidence type="ECO:0000256" key="2">
    <source>
        <dbReference type="SAM" id="Phobius"/>
    </source>
</evidence>
<gene>
    <name evidence="3" type="ORF">BG011_001162</name>
</gene>
<keyword evidence="4" id="KW-1185">Reference proteome</keyword>
<dbReference type="GO" id="GO:0030427">
    <property type="term" value="C:site of polarized growth"/>
    <property type="evidence" value="ECO:0007669"/>
    <property type="project" value="TreeGrafter"/>
</dbReference>
<dbReference type="InterPro" id="IPR039295">
    <property type="entry name" value="MSB2"/>
</dbReference>
<dbReference type="EMBL" id="JAAAJA010000129">
    <property type="protein sequence ID" value="KAG0261274.1"/>
    <property type="molecule type" value="Genomic_DNA"/>
</dbReference>
<dbReference type="Proteomes" id="UP000726737">
    <property type="component" value="Unassembled WGS sequence"/>
</dbReference>
<feature type="transmembrane region" description="Helical" evidence="2">
    <location>
        <begin position="351"/>
        <end position="371"/>
    </location>
</feature>
<keyword evidence="2" id="KW-0812">Transmembrane</keyword>
<name>A0A9P6U5D8_9FUNG</name>
<dbReference type="GO" id="GO:0007232">
    <property type="term" value="P:osmosensory signaling pathway via Sho1 osmosensor"/>
    <property type="evidence" value="ECO:0007669"/>
    <property type="project" value="InterPro"/>
</dbReference>
<comment type="caution">
    <text evidence="3">The sequence shown here is derived from an EMBL/GenBank/DDBJ whole genome shotgun (WGS) entry which is preliminary data.</text>
</comment>
<feature type="compositionally biased region" description="Low complexity" evidence="1">
    <location>
        <begin position="72"/>
        <end position="94"/>
    </location>
</feature>
<feature type="region of interest" description="Disordered" evidence="1">
    <location>
        <begin position="108"/>
        <end position="150"/>
    </location>
</feature>
<sequence>MDPNTYDCFPYSGRAFTVMEPISASPTATPVIYKELPSKSDDPRSSPPKPTPTQEDSFKPEPSQPSAATEQPSTPSPTTVHVTPTTIKTTASATPTTVITTTTVVTTVPAPTTTSPPTRTTTPWLPSAIVPIEPPQVTPAPSPGTSHPDAVIPDLHPVIPPDSLNVQLRFERVSYSQVINNGVLAAQLVSFIPAQLGHVLDVDPSLILVLLIRDGSVVDGSAPGAGSKAIKKRELVTTNNAEDAILVTVTVPQHKYWTLDTLVRNQGSILYFPAPTSFGQFLDSSFPLSKRPPSKSDQGNGSGTGGGGNGGNEKGDGNDGGDGSSADPLTSNLPGMVNYKNNTNNPSHASIVGSVIGLATVAYVGIAILVLRRYRRKKVQEQERLDFQQSISAPIHVHGSTQGWGWQY</sequence>
<feature type="compositionally biased region" description="Polar residues" evidence="1">
    <location>
        <begin position="327"/>
        <end position="341"/>
    </location>
</feature>
<dbReference type="GO" id="GO:0005576">
    <property type="term" value="C:extracellular region"/>
    <property type="evidence" value="ECO:0007669"/>
    <property type="project" value="TreeGrafter"/>
</dbReference>
<dbReference type="AlphaFoldDB" id="A0A9P6U5D8"/>
<dbReference type="GO" id="GO:0031505">
    <property type="term" value="P:fungal-type cell wall organization"/>
    <property type="evidence" value="ECO:0007669"/>
    <property type="project" value="TreeGrafter"/>
</dbReference>
<reference evidence="3" key="1">
    <citation type="journal article" date="2020" name="Fungal Divers.">
        <title>Resolving the Mortierellaceae phylogeny through synthesis of multi-gene phylogenetics and phylogenomics.</title>
        <authorList>
            <person name="Vandepol N."/>
            <person name="Liber J."/>
            <person name="Desiro A."/>
            <person name="Na H."/>
            <person name="Kennedy M."/>
            <person name="Barry K."/>
            <person name="Grigoriev I.V."/>
            <person name="Miller A.N."/>
            <person name="O'Donnell K."/>
            <person name="Stajich J.E."/>
            <person name="Bonito G."/>
        </authorList>
    </citation>
    <scope>NUCLEOTIDE SEQUENCE</scope>
    <source>
        <strain evidence="3">KOD948</strain>
    </source>
</reference>
<feature type="region of interest" description="Disordered" evidence="1">
    <location>
        <begin position="23"/>
        <end position="94"/>
    </location>
</feature>
<evidence type="ECO:0000313" key="4">
    <source>
        <dbReference type="Proteomes" id="UP000726737"/>
    </source>
</evidence>
<organism evidence="3 4">
    <name type="scientific">Mortierella polycephala</name>
    <dbReference type="NCBI Taxonomy" id="41804"/>
    <lineage>
        <taxon>Eukaryota</taxon>
        <taxon>Fungi</taxon>
        <taxon>Fungi incertae sedis</taxon>
        <taxon>Mucoromycota</taxon>
        <taxon>Mortierellomycotina</taxon>
        <taxon>Mortierellomycetes</taxon>
        <taxon>Mortierellales</taxon>
        <taxon>Mortierellaceae</taxon>
        <taxon>Mortierella</taxon>
    </lineage>
</organism>
<dbReference type="OrthoDB" id="2443140at2759"/>
<dbReference type="GO" id="GO:0005886">
    <property type="term" value="C:plasma membrane"/>
    <property type="evidence" value="ECO:0007669"/>
    <property type="project" value="InterPro"/>
</dbReference>
<dbReference type="GO" id="GO:0005034">
    <property type="term" value="F:osmosensor activity"/>
    <property type="evidence" value="ECO:0007669"/>
    <property type="project" value="InterPro"/>
</dbReference>
<keyword evidence="2" id="KW-1133">Transmembrane helix</keyword>
<feature type="compositionally biased region" description="Pro residues" evidence="1">
    <location>
        <begin position="132"/>
        <end position="142"/>
    </location>
</feature>
<dbReference type="GO" id="GO:0006972">
    <property type="term" value="P:hyperosmotic response"/>
    <property type="evidence" value="ECO:0007669"/>
    <property type="project" value="TreeGrafter"/>
</dbReference>
<feature type="region of interest" description="Disordered" evidence="1">
    <location>
        <begin position="283"/>
        <end position="341"/>
    </location>
</feature>
<dbReference type="GO" id="GO:0030010">
    <property type="term" value="P:establishment of cell polarity"/>
    <property type="evidence" value="ECO:0007669"/>
    <property type="project" value="TreeGrafter"/>
</dbReference>
<feature type="compositionally biased region" description="Gly residues" evidence="1">
    <location>
        <begin position="300"/>
        <end position="323"/>
    </location>
</feature>
<dbReference type="GO" id="GO:0001402">
    <property type="term" value="P:signal transduction involved in filamentous growth"/>
    <property type="evidence" value="ECO:0007669"/>
    <property type="project" value="TreeGrafter"/>
</dbReference>
<keyword evidence="2" id="KW-0472">Membrane</keyword>
<protein>
    <submittedName>
        <fullName evidence="3">Uncharacterized protein</fullName>
    </submittedName>
</protein>
<dbReference type="PANTHER" id="PTHR35778">
    <property type="entry name" value="SIGNALING MUCIN HKR1-RELATED"/>
    <property type="match status" value="1"/>
</dbReference>
<dbReference type="PANTHER" id="PTHR35778:SF1">
    <property type="entry name" value="SIGNALING MUCIN HKR1-RELATED"/>
    <property type="match status" value="1"/>
</dbReference>